<comment type="caution">
    <text evidence="2">The sequence shown here is derived from an EMBL/GenBank/DDBJ whole genome shotgun (WGS) entry which is preliminary data.</text>
</comment>
<name>A0ABP3TM95_9GAMM</name>
<proteinExistence type="predicted"/>
<protein>
    <submittedName>
        <fullName evidence="2">Uncharacterized protein</fullName>
    </submittedName>
</protein>
<dbReference type="Proteomes" id="UP001501523">
    <property type="component" value="Unassembled WGS sequence"/>
</dbReference>
<evidence type="ECO:0000313" key="2">
    <source>
        <dbReference type="EMBL" id="GAA0712524.1"/>
    </source>
</evidence>
<accession>A0ABP3TM95</accession>
<organism evidence="2 3">
    <name type="scientific">Dokdonella soli</name>
    <dbReference type="NCBI Taxonomy" id="529810"/>
    <lineage>
        <taxon>Bacteria</taxon>
        <taxon>Pseudomonadati</taxon>
        <taxon>Pseudomonadota</taxon>
        <taxon>Gammaproteobacteria</taxon>
        <taxon>Lysobacterales</taxon>
        <taxon>Rhodanobacteraceae</taxon>
        <taxon>Dokdonella</taxon>
    </lineage>
</organism>
<evidence type="ECO:0000256" key="1">
    <source>
        <dbReference type="SAM" id="MobiDB-lite"/>
    </source>
</evidence>
<feature type="region of interest" description="Disordered" evidence="1">
    <location>
        <begin position="37"/>
        <end position="79"/>
    </location>
</feature>
<keyword evidence="3" id="KW-1185">Reference proteome</keyword>
<dbReference type="EMBL" id="BAAAEU010000006">
    <property type="protein sequence ID" value="GAA0712524.1"/>
    <property type="molecule type" value="Genomic_DNA"/>
</dbReference>
<gene>
    <name evidence="2" type="ORF">GCM10009105_15180</name>
</gene>
<sequence length="79" mass="8804">MQQLDIREQRRDGGVRKFEMKGCETRAEALPQRIAVSHGGRNDTGRAVSARALRKSTDPSAFAPKYRRANGGPRLKPAR</sequence>
<evidence type="ECO:0000313" key="3">
    <source>
        <dbReference type="Proteomes" id="UP001501523"/>
    </source>
</evidence>
<reference evidence="3" key="1">
    <citation type="journal article" date="2019" name="Int. J. Syst. Evol. Microbiol.">
        <title>The Global Catalogue of Microorganisms (GCM) 10K type strain sequencing project: providing services to taxonomists for standard genome sequencing and annotation.</title>
        <authorList>
            <consortium name="The Broad Institute Genomics Platform"/>
            <consortium name="The Broad Institute Genome Sequencing Center for Infectious Disease"/>
            <person name="Wu L."/>
            <person name="Ma J."/>
        </authorList>
    </citation>
    <scope>NUCLEOTIDE SEQUENCE [LARGE SCALE GENOMIC DNA]</scope>
    <source>
        <strain evidence="3">JCM 15421</strain>
    </source>
</reference>